<dbReference type="AlphaFoldDB" id="A0AA39KU66"/>
<organism evidence="2 3">
    <name type="scientific">Microctonus aethiopoides</name>
    <dbReference type="NCBI Taxonomy" id="144406"/>
    <lineage>
        <taxon>Eukaryota</taxon>
        <taxon>Metazoa</taxon>
        <taxon>Ecdysozoa</taxon>
        <taxon>Arthropoda</taxon>
        <taxon>Hexapoda</taxon>
        <taxon>Insecta</taxon>
        <taxon>Pterygota</taxon>
        <taxon>Neoptera</taxon>
        <taxon>Endopterygota</taxon>
        <taxon>Hymenoptera</taxon>
        <taxon>Apocrita</taxon>
        <taxon>Ichneumonoidea</taxon>
        <taxon>Braconidae</taxon>
        <taxon>Euphorinae</taxon>
        <taxon>Microctonus</taxon>
    </lineage>
</organism>
<reference evidence="2" key="1">
    <citation type="journal article" date="2023" name="bioRxiv">
        <title>Scaffold-level genome assemblies of two parasitoid biocontrol wasps reveal the parthenogenesis mechanism and an associated novel virus.</title>
        <authorList>
            <person name="Inwood S."/>
            <person name="Skelly J."/>
            <person name="Guhlin J."/>
            <person name="Harrop T."/>
            <person name="Goldson S."/>
            <person name="Dearden P."/>
        </authorList>
    </citation>
    <scope>NUCLEOTIDE SEQUENCE</scope>
    <source>
        <strain evidence="2">Irish</strain>
        <tissue evidence="2">Whole body</tissue>
    </source>
</reference>
<feature type="chain" id="PRO_5041377135" evidence="1">
    <location>
        <begin position="24"/>
        <end position="158"/>
    </location>
</feature>
<keyword evidence="3" id="KW-1185">Reference proteome</keyword>
<comment type="caution">
    <text evidence="2">The sequence shown here is derived from an EMBL/GenBank/DDBJ whole genome shotgun (WGS) entry which is preliminary data.</text>
</comment>
<evidence type="ECO:0000256" key="1">
    <source>
        <dbReference type="SAM" id="SignalP"/>
    </source>
</evidence>
<accession>A0AA39KU66</accession>
<gene>
    <name evidence="2" type="ORF">PV328_007042</name>
</gene>
<dbReference type="Proteomes" id="UP001168990">
    <property type="component" value="Unassembled WGS sequence"/>
</dbReference>
<feature type="signal peptide" evidence="1">
    <location>
        <begin position="1"/>
        <end position="23"/>
    </location>
</feature>
<evidence type="ECO:0000313" key="2">
    <source>
        <dbReference type="EMBL" id="KAK0173904.1"/>
    </source>
</evidence>
<evidence type="ECO:0000313" key="3">
    <source>
        <dbReference type="Proteomes" id="UP001168990"/>
    </source>
</evidence>
<dbReference type="EMBL" id="JAQQBS010000002">
    <property type="protein sequence ID" value="KAK0173904.1"/>
    <property type="molecule type" value="Genomic_DNA"/>
</dbReference>
<reference evidence="2" key="2">
    <citation type="submission" date="2023-03" db="EMBL/GenBank/DDBJ databases">
        <authorList>
            <person name="Inwood S.N."/>
            <person name="Skelly J.G."/>
            <person name="Guhlin J."/>
            <person name="Harrop T.W.R."/>
            <person name="Goldson S.G."/>
            <person name="Dearden P.K."/>
        </authorList>
    </citation>
    <scope>NUCLEOTIDE SEQUENCE</scope>
    <source>
        <strain evidence="2">Irish</strain>
        <tissue evidence="2">Whole body</tissue>
    </source>
</reference>
<keyword evidence="1" id="KW-0732">Signal</keyword>
<protein>
    <submittedName>
        <fullName evidence="2">Uncharacterized protein</fullName>
    </submittedName>
</protein>
<proteinExistence type="predicted"/>
<sequence length="158" mass="18202">MDKMIFNLIFVITIASIINVSNSIPISMKNSDSTNLYEDNLDTLTKPRRYIRLEDSIEDPVNYLQNDAINNSIDDLEHNALTFIDISGDQLKEIIERTNKNIEDAIDPVKDIFKAKIKTARQLATLLFNNTRYLPQFATRVMNKFSPNNQDSIDFNNQ</sequence>
<name>A0AA39KU66_9HYME</name>